<reference evidence="4 5" key="1">
    <citation type="submission" date="2014-07" db="EMBL/GenBank/DDBJ databases">
        <title>Methanogenic archaea and the global carbon cycle.</title>
        <authorList>
            <person name="Henriksen J.R."/>
            <person name="Luke J."/>
            <person name="Reinhart S."/>
            <person name="Benedict M.N."/>
            <person name="Youngblut N.D."/>
            <person name="Metcalf M.E."/>
            <person name="Whitaker R.J."/>
            <person name="Metcalf W.W."/>
        </authorList>
    </citation>
    <scope>NUCLEOTIDE SEQUENCE [LARGE SCALE GENOMIC DNA]</scope>
    <source>
        <strain evidence="4 5">HB-1</strain>
    </source>
</reference>
<evidence type="ECO:0000313" key="4">
    <source>
        <dbReference type="EMBL" id="AKB80430.1"/>
    </source>
</evidence>
<accession>A0A0E3WVD4</accession>
<organism evidence="4 5">
    <name type="scientific">Methanosarcina horonobensis HB-1 = JCM 15518</name>
    <dbReference type="NCBI Taxonomy" id="1434110"/>
    <lineage>
        <taxon>Archaea</taxon>
        <taxon>Methanobacteriati</taxon>
        <taxon>Methanobacteriota</taxon>
        <taxon>Stenosarchaea group</taxon>
        <taxon>Methanomicrobia</taxon>
        <taxon>Methanosarcinales</taxon>
        <taxon>Methanosarcinaceae</taxon>
        <taxon>Methanosarcina</taxon>
    </lineage>
</organism>
<dbReference type="STRING" id="1434110.MSHOH_3947"/>
<dbReference type="AlphaFoldDB" id="A0A0E3WVD4"/>
<dbReference type="EMBL" id="CP009516">
    <property type="protein sequence ID" value="AKB80430.1"/>
    <property type="molecule type" value="Genomic_DNA"/>
</dbReference>
<sequence length="289" mass="33795">MTKEAAKTGIGPTVLVAIEQHFPENQRIIEDDLAFRILPFSMRAFVWLMRFNSVRAWMVRAAEKDTPGIWGGMMCRKRYIDEKLIESVKQVNAVVNLGAGFDTRIYRLPALSDMPVWEVDQPENILSKKNRLYKLFGEVPSHVRLVPIDFDREELDVVLASYGYSADRQTFFIWEAVTQYLTETGIRATFDFLAKAERGSRLVFTYIRKDFLDGRIMYGWEKGYKKYVIEDKIWLFGMDPEAWPNFLREYGWQVVEHVGYEELAERYVRLTGRELASTPIERIVYAEKA</sequence>
<dbReference type="InterPro" id="IPR011610">
    <property type="entry name" value="SAM_mthyl_Trfase_ML2640-like"/>
</dbReference>
<protein>
    <recommendedName>
        <fullName evidence="6">S-adenosyl-L-methionine-dependent methyltransferase</fullName>
    </recommendedName>
</protein>
<dbReference type="PANTHER" id="PTHR43619">
    <property type="entry name" value="S-ADENOSYL-L-METHIONINE-DEPENDENT METHYLTRANSFERASE YKTD-RELATED"/>
    <property type="match status" value="1"/>
</dbReference>
<dbReference type="GO" id="GO:0032259">
    <property type="term" value="P:methylation"/>
    <property type="evidence" value="ECO:0007669"/>
    <property type="project" value="UniProtKB-KW"/>
</dbReference>
<dbReference type="SUPFAM" id="SSF53335">
    <property type="entry name" value="S-adenosyl-L-methionine-dependent methyltransferases"/>
    <property type="match status" value="1"/>
</dbReference>
<comment type="similarity">
    <text evidence="1">Belongs to the UPF0677 family.</text>
</comment>
<dbReference type="GeneID" id="24833314"/>
<dbReference type="PATRIC" id="fig|1434110.4.peg.5022"/>
<dbReference type="PANTHER" id="PTHR43619:SF2">
    <property type="entry name" value="S-ADENOSYL-L-METHIONINE-DEPENDENT METHYLTRANSFERASES SUPERFAMILY PROTEIN"/>
    <property type="match status" value="1"/>
</dbReference>
<keyword evidence="5" id="KW-1185">Reference proteome</keyword>
<keyword evidence="3" id="KW-0808">Transferase</keyword>
<dbReference type="HOGENOM" id="CLU_056160_3_1_2"/>
<dbReference type="Pfam" id="PF04072">
    <property type="entry name" value="LCM"/>
    <property type="match status" value="1"/>
</dbReference>
<dbReference type="Gene3D" id="3.40.50.150">
    <property type="entry name" value="Vaccinia Virus protein VP39"/>
    <property type="match status" value="1"/>
</dbReference>
<dbReference type="GO" id="GO:0008168">
    <property type="term" value="F:methyltransferase activity"/>
    <property type="evidence" value="ECO:0007669"/>
    <property type="project" value="UniProtKB-KW"/>
</dbReference>
<evidence type="ECO:0008006" key="6">
    <source>
        <dbReference type="Google" id="ProtNLM"/>
    </source>
</evidence>
<dbReference type="RefSeq" id="WP_048142667.1">
    <property type="nucleotide sequence ID" value="NZ_CP009516.1"/>
</dbReference>
<evidence type="ECO:0000256" key="3">
    <source>
        <dbReference type="ARBA" id="ARBA00022679"/>
    </source>
</evidence>
<dbReference type="InterPro" id="IPR007213">
    <property type="entry name" value="Ppm1/Ppm2/Tcmp"/>
</dbReference>
<gene>
    <name evidence="4" type="ORF">MSHOH_3947</name>
</gene>
<evidence type="ECO:0000256" key="1">
    <source>
        <dbReference type="ARBA" id="ARBA00008138"/>
    </source>
</evidence>
<evidence type="ECO:0000313" key="5">
    <source>
        <dbReference type="Proteomes" id="UP000033101"/>
    </source>
</evidence>
<dbReference type="Proteomes" id="UP000033101">
    <property type="component" value="Chromosome"/>
</dbReference>
<name>A0A0E3WVD4_9EURY</name>
<keyword evidence="2" id="KW-0489">Methyltransferase</keyword>
<proteinExistence type="inferred from homology"/>
<dbReference type="NCBIfam" id="TIGR00027">
    <property type="entry name" value="mthyl_TIGR00027"/>
    <property type="match status" value="1"/>
</dbReference>
<evidence type="ECO:0000256" key="2">
    <source>
        <dbReference type="ARBA" id="ARBA00022603"/>
    </source>
</evidence>
<dbReference type="InterPro" id="IPR029063">
    <property type="entry name" value="SAM-dependent_MTases_sf"/>
</dbReference>
<dbReference type="OrthoDB" id="68097at2157"/>
<dbReference type="KEGG" id="mhor:MSHOH_3947"/>